<dbReference type="EMBL" id="LKEA01000017">
    <property type="protein sequence ID" value="ROW02446.1"/>
    <property type="molecule type" value="Genomic_DNA"/>
</dbReference>
<accession>A0A423WGG0</accession>
<protein>
    <submittedName>
        <fullName evidence="1">Uncharacterized protein</fullName>
    </submittedName>
</protein>
<name>A0A423WGG0_9PEZI</name>
<evidence type="ECO:0000313" key="2">
    <source>
        <dbReference type="Proteomes" id="UP000283895"/>
    </source>
</evidence>
<dbReference type="AlphaFoldDB" id="A0A423WGG0"/>
<proteinExistence type="predicted"/>
<keyword evidence="2" id="KW-1185">Reference proteome</keyword>
<reference evidence="1 2" key="1">
    <citation type="submission" date="2015-09" db="EMBL/GenBank/DDBJ databases">
        <title>Host preference determinants of Valsa canker pathogens revealed by comparative genomics.</title>
        <authorList>
            <person name="Yin Z."/>
            <person name="Huang L."/>
        </authorList>
    </citation>
    <scope>NUCLEOTIDE SEQUENCE [LARGE SCALE GENOMIC DNA]</scope>
    <source>
        <strain evidence="1 2">03-1</strain>
    </source>
</reference>
<sequence length="258" mass="28432">MRYPGISSGQAHVLGYWAWFIVGAFYDKDDHKLWQTEIFLGQFSWLNRNGWSSQHGYDLGPPPPRVGVTAYYPQQQYYYGAYGRPYAAPGHAPYMASNVQHTQFAPMSHDQGRSGNPVIDSSMPAANLTNSTGGVGCEPGYNYFFPSEHTKIHVLQTGGTAPWSLPPHFTAPFKAVHAPVNMTIGDLLKGFGAVNPDAKKNRVFELHQGGNGVWYKGLAFKGDDDKDMAKEIKSVGWDKSRNGLPGGKPVVYLYVTKG</sequence>
<comment type="caution">
    <text evidence="1">The sequence shown here is derived from an EMBL/GenBank/DDBJ whole genome shotgun (WGS) entry which is preliminary data.</text>
</comment>
<gene>
    <name evidence="1" type="ORF">VMCG_06105</name>
</gene>
<dbReference type="Proteomes" id="UP000283895">
    <property type="component" value="Unassembled WGS sequence"/>
</dbReference>
<evidence type="ECO:0000313" key="1">
    <source>
        <dbReference type="EMBL" id="ROW02446.1"/>
    </source>
</evidence>
<organism evidence="1 2">
    <name type="scientific">Cytospora schulzeri</name>
    <dbReference type="NCBI Taxonomy" id="448051"/>
    <lineage>
        <taxon>Eukaryota</taxon>
        <taxon>Fungi</taxon>
        <taxon>Dikarya</taxon>
        <taxon>Ascomycota</taxon>
        <taxon>Pezizomycotina</taxon>
        <taxon>Sordariomycetes</taxon>
        <taxon>Sordariomycetidae</taxon>
        <taxon>Diaporthales</taxon>
        <taxon>Cytosporaceae</taxon>
        <taxon>Cytospora</taxon>
    </lineage>
</organism>
<dbReference type="OrthoDB" id="10057496at2759"/>